<accession>A0A133XI63</accession>
<dbReference type="InterPro" id="IPR011415">
    <property type="entry name" value="SpmA_SpmB"/>
</dbReference>
<dbReference type="InterPro" id="IPR052549">
    <property type="entry name" value="SpmB"/>
</dbReference>
<dbReference type="STRING" id="281362.AT959_13900"/>
<feature type="transmembrane region" description="Helical" evidence="1">
    <location>
        <begin position="212"/>
        <end position="230"/>
    </location>
</feature>
<keyword evidence="1" id="KW-0812">Transmembrane</keyword>
<comment type="caution">
    <text evidence="3">The sequence shown here is derived from an EMBL/GenBank/DDBJ whole genome shotgun (WGS) entry which is preliminary data.</text>
</comment>
<dbReference type="EMBL" id="LODL01000021">
    <property type="protein sequence ID" value="KXB30634.1"/>
    <property type="molecule type" value="Genomic_DNA"/>
</dbReference>
<dbReference type="InterPro" id="IPR011642">
    <property type="entry name" value="Gate_dom"/>
</dbReference>
<dbReference type="Proteomes" id="UP000070186">
    <property type="component" value="Unassembled WGS sequence"/>
</dbReference>
<feature type="transmembrane region" description="Helical" evidence="1">
    <location>
        <begin position="282"/>
        <end position="300"/>
    </location>
</feature>
<dbReference type="PIRSF" id="PIRSF036542">
    <property type="entry name" value="SpmA_SpmB"/>
    <property type="match status" value="1"/>
</dbReference>
<sequence length="417" mass="44112">MPLVLNKIWVAFILVGFVAAVAQLLQGDLEIFTRVLNGLFETAKTGFDISLGLVGVMSLWLGVMKIGERGGLIELFSRVVAPFFRRVFPDIPAGHPASGSIVMNVSANMLGLDNAATPLGLKAMQELQEINPHKDTASNPMIMFLVLNTAGITLIPTSVIAIRQSIALKQGLVGFNAADIFLPTLLGTFVSFCAGLVAVALWQRINLFCKPVLAFFAGFAALMGGLYFWLAGMPAEQMAQMIGLLGSGLIVSLIVLFVAVAAWRGIDVYESFVEGAKEGFGVAVQIIPYLIAMLVAISVFRTTGGMDWLIGGIRSVVLALGLNDDFVPALPVGLMKTLSGSGARGLMVDVMTTYGVDSFPGKLAAIIQGSTETTFYVLAVYFGSVGITKTRYALAGGLIADAVGLVGAILIGYAFYH</sequence>
<proteinExistence type="predicted"/>
<reference evidence="3 4" key="1">
    <citation type="submission" date="2015-12" db="EMBL/GenBank/DDBJ databases">
        <title>Nitrous oxide reduction kinetics distinguish bacteria harboring typical versus atypical NosZ.</title>
        <authorList>
            <person name="Yoon S."/>
            <person name="Nissen S."/>
            <person name="Park D."/>
            <person name="Sanford R.A."/>
            <person name="Loeffler F.E."/>
        </authorList>
    </citation>
    <scope>NUCLEOTIDE SEQUENCE [LARGE SCALE GENOMIC DNA]</scope>
    <source>
        <strain evidence="3 4">ATCC BAA-841</strain>
    </source>
</reference>
<dbReference type="PANTHER" id="PTHR35793">
    <property type="entry name" value="INNER MEMBRANE PROTEIN YJIG"/>
    <property type="match status" value="1"/>
</dbReference>
<feature type="domain" description="Nucleoside transporter/FeoB GTPase Gate" evidence="2">
    <location>
        <begin position="284"/>
        <end position="387"/>
    </location>
</feature>
<dbReference type="AlphaFoldDB" id="A0A133XI63"/>
<feature type="transmembrane region" description="Helical" evidence="1">
    <location>
        <begin position="6"/>
        <end position="25"/>
    </location>
</feature>
<evidence type="ECO:0000259" key="2">
    <source>
        <dbReference type="Pfam" id="PF07670"/>
    </source>
</evidence>
<protein>
    <recommendedName>
        <fullName evidence="2">Nucleoside transporter/FeoB GTPase Gate domain-containing protein</fullName>
    </recommendedName>
</protein>
<keyword evidence="1" id="KW-1133">Transmembrane helix</keyword>
<dbReference type="PANTHER" id="PTHR35793:SF2">
    <property type="entry name" value="INNER MEMBRANE PROTEIN YJIG"/>
    <property type="match status" value="1"/>
</dbReference>
<keyword evidence="1" id="KW-0472">Membrane</keyword>
<feature type="transmembrane region" description="Helical" evidence="1">
    <location>
        <begin position="141"/>
        <end position="162"/>
    </location>
</feature>
<organism evidence="3 4">
    <name type="scientific">Dechloromonas denitrificans</name>
    <dbReference type="NCBI Taxonomy" id="281362"/>
    <lineage>
        <taxon>Bacteria</taxon>
        <taxon>Pseudomonadati</taxon>
        <taxon>Pseudomonadota</taxon>
        <taxon>Betaproteobacteria</taxon>
        <taxon>Rhodocyclales</taxon>
        <taxon>Azonexaceae</taxon>
        <taxon>Dechloromonas</taxon>
    </lineage>
</organism>
<feature type="transmembrane region" description="Helical" evidence="1">
    <location>
        <begin position="392"/>
        <end position="416"/>
    </location>
</feature>
<feature type="transmembrane region" description="Helical" evidence="1">
    <location>
        <begin position="46"/>
        <end position="63"/>
    </location>
</feature>
<feature type="domain" description="Nucleoside transporter/FeoB GTPase Gate" evidence="2">
    <location>
        <begin position="52"/>
        <end position="161"/>
    </location>
</feature>
<feature type="transmembrane region" description="Helical" evidence="1">
    <location>
        <begin position="174"/>
        <end position="200"/>
    </location>
</feature>
<dbReference type="Pfam" id="PF07670">
    <property type="entry name" value="Gate"/>
    <property type="match status" value="2"/>
</dbReference>
<keyword evidence="4" id="KW-1185">Reference proteome</keyword>
<name>A0A133XI63_9RHOO</name>
<evidence type="ECO:0000313" key="4">
    <source>
        <dbReference type="Proteomes" id="UP000070186"/>
    </source>
</evidence>
<feature type="transmembrane region" description="Helical" evidence="1">
    <location>
        <begin position="242"/>
        <end position="262"/>
    </location>
</feature>
<gene>
    <name evidence="3" type="ORF">AT959_13900</name>
</gene>
<dbReference type="GO" id="GO:0005886">
    <property type="term" value="C:plasma membrane"/>
    <property type="evidence" value="ECO:0007669"/>
    <property type="project" value="TreeGrafter"/>
</dbReference>
<evidence type="ECO:0000256" key="1">
    <source>
        <dbReference type="SAM" id="Phobius"/>
    </source>
</evidence>
<evidence type="ECO:0000313" key="3">
    <source>
        <dbReference type="EMBL" id="KXB30634.1"/>
    </source>
</evidence>